<feature type="compositionally biased region" description="Pro residues" evidence="5">
    <location>
        <begin position="30"/>
        <end position="55"/>
    </location>
</feature>
<reference evidence="7 8" key="1">
    <citation type="journal article" date="2011" name="MBio">
        <title>Genome variation in Cryptococcus gattii, an emerging pathogen of immunocompetent hosts.</title>
        <authorList>
            <person name="D'Souza C.A."/>
            <person name="Kronstad J.W."/>
            <person name="Taylor G."/>
            <person name="Warren R."/>
            <person name="Yuen M."/>
            <person name="Hu G."/>
            <person name="Jung W.H."/>
            <person name="Sham A."/>
            <person name="Kidd S.E."/>
            <person name="Tangen K."/>
            <person name="Lee N."/>
            <person name="Zeilmaker T."/>
            <person name="Sawkins J."/>
            <person name="McVicker G."/>
            <person name="Shah S."/>
            <person name="Gnerre S."/>
            <person name="Griggs A."/>
            <person name="Zeng Q."/>
            <person name="Bartlett K."/>
            <person name="Li W."/>
            <person name="Wang X."/>
            <person name="Heitman J."/>
            <person name="Stajich J.E."/>
            <person name="Fraser J.A."/>
            <person name="Meyer W."/>
            <person name="Carter D."/>
            <person name="Schein J."/>
            <person name="Krzywinski M."/>
            <person name="Kwon-Chung K.J."/>
            <person name="Varma A."/>
            <person name="Wang J."/>
            <person name="Brunham R."/>
            <person name="Fyfe M."/>
            <person name="Ouellette B.F."/>
            <person name="Siddiqui A."/>
            <person name="Marra M."/>
            <person name="Jones S."/>
            <person name="Holt R."/>
            <person name="Birren B.W."/>
            <person name="Galagan J.E."/>
            <person name="Cuomo C.A."/>
        </authorList>
    </citation>
    <scope>NUCLEOTIDE SEQUENCE [LARGE SCALE GENOMIC DNA]</scope>
    <source>
        <strain evidence="8">WM276 / ATCC MYA-4071</strain>
    </source>
</reference>
<dbReference type="EMBL" id="CP000286">
    <property type="protein sequence ID" value="ADV19666.1"/>
    <property type="molecule type" value="Genomic_DNA"/>
</dbReference>
<dbReference type="SUPFAM" id="SSF46565">
    <property type="entry name" value="Chaperone J-domain"/>
    <property type="match status" value="1"/>
</dbReference>
<dbReference type="Gene3D" id="1.25.40.10">
    <property type="entry name" value="Tetratricopeptide repeat domain"/>
    <property type="match status" value="1"/>
</dbReference>
<dbReference type="PANTHER" id="PTHR45984">
    <property type="entry name" value="RNA (RNA) POLYMERASE II ASSOCIATED PROTEIN HOMOLOG"/>
    <property type="match status" value="1"/>
</dbReference>
<keyword evidence="8" id="KW-1185">Reference proteome</keyword>
<gene>
    <name evidence="7" type="ordered locus">CGB_A4210C</name>
</gene>
<evidence type="ECO:0000256" key="4">
    <source>
        <dbReference type="ARBA" id="ARBA00022803"/>
    </source>
</evidence>
<feature type="compositionally biased region" description="Basic and acidic residues" evidence="5">
    <location>
        <begin position="326"/>
        <end position="342"/>
    </location>
</feature>
<feature type="compositionally biased region" description="Basic residues" evidence="5">
    <location>
        <begin position="393"/>
        <end position="403"/>
    </location>
</feature>
<dbReference type="PROSITE" id="PS50030">
    <property type="entry name" value="UBA"/>
    <property type="match status" value="1"/>
</dbReference>
<dbReference type="InterPro" id="IPR051982">
    <property type="entry name" value="CiliaryAsmbly_MitoImport"/>
</dbReference>
<dbReference type="OrthoDB" id="1717591at2759"/>
<dbReference type="PANTHER" id="PTHR45984:SF1">
    <property type="entry name" value="SPAG1 AXONEMAL DYNEIN ASSEMBLY FACTOR"/>
    <property type="match status" value="1"/>
</dbReference>
<evidence type="ECO:0000313" key="7">
    <source>
        <dbReference type="EMBL" id="ADV19666.1"/>
    </source>
</evidence>
<dbReference type="GO" id="GO:0031072">
    <property type="term" value="F:heat shock protein binding"/>
    <property type="evidence" value="ECO:0007669"/>
    <property type="project" value="TreeGrafter"/>
</dbReference>
<dbReference type="GO" id="GO:0005739">
    <property type="term" value="C:mitochondrion"/>
    <property type="evidence" value="ECO:0007669"/>
    <property type="project" value="TreeGrafter"/>
</dbReference>
<evidence type="ECO:0000256" key="2">
    <source>
        <dbReference type="ARBA" id="ARBA00022490"/>
    </source>
</evidence>
<evidence type="ECO:0000313" key="8">
    <source>
        <dbReference type="Proteomes" id="UP000007805"/>
    </source>
</evidence>
<evidence type="ECO:0000256" key="5">
    <source>
        <dbReference type="SAM" id="MobiDB-lite"/>
    </source>
</evidence>
<dbReference type="InterPro" id="IPR015940">
    <property type="entry name" value="UBA"/>
</dbReference>
<sequence length="831" mass="89149">MDDLLDLNWSAAPSPTPPPASGLFSQRPPSHTPPANYNPPPPPPAPSPRPPPPAPAHNDAFSSLLSIPPPAAAAGKNMTMAEKQAAIAAERRQKEHAQRTQFEAHAAFWDTLGRASSSGTALAQAPKSPLDGVDDLLQPSRAAAQTTATPPVVVPADPFDFDAFEIETSKSGATTATSRSEMRTPVSHFDFGDGDGYAYDDDDLLGELGKPPAAAAAQNRASPPPHIVGQIVEMGFAPAQARQALAKTSTGLDVQQALDVLLGAGAAGGQGSGAGPSRSRDGADINTEAQAEAEAEAAEKERRRRRRAGPLRDSIKPTARPRPRPRTAEEHEHGNDAQDQAERILAQASEIGQSMFNKATLFWNSSKERAMKVYEEQKKAAMEAAEKEEDKRKNPKSAARSRPKWMQEDEDWKDERLHVKGGFKDSDDDEQEEKEGRLGKTTQSGNLLFDADHPRPSRPSSRPKPVARPAPSSSSSPKPPRPAASPLPLPARTIVPATPQQLESSAAHKTKGNHHFKLGRFTEAESAYSSAIAALPRGNLFLIPLLTNRATARLKLGDSVNAAGDCTTVIDLVGPSYHPSKESPLPPEYAEVKLDEGLSKAMVKRAQAWEMGEKWKAALDDWERVMGLDGVIFGGGGGGAASMRHMAAEGARRARRMMKMQDGGETPSSMSSSVSTRTTTTTTSTPRPVATSPAPSRPSASASAADVNRSAAVADLRKAAQALEAEEEARLKHKDHVDNKITNWKTGKETNLRALIASLDTVLWDDIVKEGGLKVGMHELVTDKQVKIKYMKVIARLHPDKLNTQNTTVEQRMLANGAFGVLSDAWQAFNQ</sequence>
<dbReference type="SUPFAM" id="SSF46934">
    <property type="entry name" value="UBA-like"/>
    <property type="match status" value="1"/>
</dbReference>
<dbReference type="eggNOG" id="KOG0431">
    <property type="taxonomic scope" value="Eukaryota"/>
</dbReference>
<keyword evidence="3" id="KW-0677">Repeat</keyword>
<dbReference type="InterPro" id="IPR011990">
    <property type="entry name" value="TPR-like_helical_dom_sf"/>
</dbReference>
<evidence type="ECO:0000259" key="6">
    <source>
        <dbReference type="PROSITE" id="PS50030"/>
    </source>
</evidence>
<dbReference type="KEGG" id="cgi:CGB_A4210C"/>
<feature type="compositionally biased region" description="Basic and acidic residues" evidence="5">
    <location>
        <begin position="377"/>
        <end position="392"/>
    </location>
</feature>
<feature type="region of interest" description="Disordered" evidence="5">
    <location>
        <begin position="1"/>
        <end position="100"/>
    </location>
</feature>
<dbReference type="HOGENOM" id="CLU_005723_1_1_1"/>
<evidence type="ECO:0000256" key="1">
    <source>
        <dbReference type="ARBA" id="ARBA00004496"/>
    </source>
</evidence>
<feature type="compositionally biased region" description="Basic and acidic residues" evidence="5">
    <location>
        <begin position="89"/>
        <end position="98"/>
    </location>
</feature>
<dbReference type="Proteomes" id="UP000007805">
    <property type="component" value="Chromosome A"/>
</dbReference>
<dbReference type="GO" id="GO:0005829">
    <property type="term" value="C:cytosol"/>
    <property type="evidence" value="ECO:0007669"/>
    <property type="project" value="TreeGrafter"/>
</dbReference>
<feature type="region of interest" description="Disordered" evidence="5">
    <location>
        <begin position="267"/>
        <end position="349"/>
    </location>
</feature>
<organism evidence="7 8">
    <name type="scientific">Cryptococcus gattii serotype B (strain WM276 / ATCC MYA-4071)</name>
    <name type="common">Filobasidiella gattii</name>
    <name type="synonym">Cryptococcus bacillisporus</name>
    <dbReference type="NCBI Taxonomy" id="367775"/>
    <lineage>
        <taxon>Eukaryota</taxon>
        <taxon>Fungi</taxon>
        <taxon>Dikarya</taxon>
        <taxon>Basidiomycota</taxon>
        <taxon>Agaricomycotina</taxon>
        <taxon>Tremellomycetes</taxon>
        <taxon>Tremellales</taxon>
        <taxon>Cryptococcaceae</taxon>
        <taxon>Cryptococcus</taxon>
        <taxon>Cryptococcus gattii species complex</taxon>
    </lineage>
</organism>
<dbReference type="InterPro" id="IPR019734">
    <property type="entry name" value="TPR_rpt"/>
</dbReference>
<dbReference type="RefSeq" id="XP_003191453.1">
    <property type="nucleotide sequence ID" value="XM_003191405.1"/>
</dbReference>
<protein>
    <submittedName>
        <fullName evidence="7">ER organization and biogenesis-related protein, putative</fullName>
    </submittedName>
</protein>
<dbReference type="SUPFAM" id="SSF48452">
    <property type="entry name" value="TPR-like"/>
    <property type="match status" value="1"/>
</dbReference>
<dbReference type="GeneID" id="10188692"/>
<evidence type="ECO:0000256" key="3">
    <source>
        <dbReference type="ARBA" id="ARBA00022737"/>
    </source>
</evidence>
<name>E6QXN0_CRYGW</name>
<feature type="region of interest" description="Disordered" evidence="5">
    <location>
        <begin position="377"/>
        <end position="491"/>
    </location>
</feature>
<dbReference type="AlphaFoldDB" id="E6QXN0"/>
<feature type="compositionally biased region" description="Basic and acidic residues" evidence="5">
    <location>
        <begin position="413"/>
        <end position="425"/>
    </location>
</feature>
<accession>E6QXN0</accession>
<feature type="domain" description="UBA" evidence="6">
    <location>
        <begin position="222"/>
        <end position="264"/>
    </location>
</feature>
<dbReference type="GO" id="GO:0006626">
    <property type="term" value="P:protein targeting to mitochondrion"/>
    <property type="evidence" value="ECO:0007669"/>
    <property type="project" value="TreeGrafter"/>
</dbReference>
<keyword evidence="4" id="KW-0802">TPR repeat</keyword>
<dbReference type="VEuPathDB" id="FungiDB:CGB_A4210C"/>
<feature type="region of interest" description="Disordered" evidence="5">
    <location>
        <begin position="655"/>
        <end position="707"/>
    </location>
</feature>
<feature type="compositionally biased region" description="Pro residues" evidence="5">
    <location>
        <begin position="477"/>
        <end position="489"/>
    </location>
</feature>
<comment type="subcellular location">
    <subcellularLocation>
        <location evidence="1">Cytoplasm</location>
    </subcellularLocation>
</comment>
<proteinExistence type="predicted"/>
<dbReference type="Gene3D" id="1.10.8.10">
    <property type="entry name" value="DNA helicase RuvA subunit, C-terminal domain"/>
    <property type="match status" value="1"/>
</dbReference>
<reference key="2">
    <citation type="journal article" date="2011" name="MBio">
        <title>Genome variation in Cryptococcus gattii, an emerging pathogen of immunocompetent hosts.</title>
        <authorList>
            <person name="D'Souza C.A."/>
            <person name="Kronstad J.W."/>
            <person name="Taylor G."/>
            <person name="Warren R."/>
            <person name="Yuen M."/>
            <person name="Hu G."/>
            <person name="Jung W.H."/>
            <person name="Sham A."/>
            <person name="Kidd S.E."/>
            <person name="Tangen K."/>
            <person name="Lee N."/>
            <person name="Zeilmaker T."/>
            <person name="Sawkins J."/>
            <person name="McVicker G."/>
            <person name="Shah S."/>
            <person name="Gnerre S."/>
            <person name="Griggs A."/>
            <person name="Zeng Q."/>
            <person name="Bartlett K."/>
            <person name="Li W."/>
            <person name="Wang X."/>
            <person name="Heitman J."/>
            <person name="Stajich J.E."/>
            <person name="Fraser J.A."/>
            <person name="Meyer W."/>
            <person name="Carter D."/>
            <person name="Schein J."/>
            <person name="Krzywinski M."/>
            <person name="Kwong-Chung K.J."/>
            <person name="Varma A."/>
            <person name="Wang J."/>
            <person name="Brunham R."/>
            <person name="Fyfe M."/>
            <person name="Ouellette B.F.F."/>
            <person name="Siddiqui A."/>
            <person name="Marra M."/>
            <person name="Jones S."/>
            <person name="Holt R."/>
            <person name="Birren B.W."/>
            <person name="Galagan J.E."/>
            <person name="Cuomo C.A."/>
        </authorList>
    </citation>
    <scope>NUCLEOTIDE SEQUENCE</scope>
    <source>
        <strain>WM276</strain>
    </source>
</reference>
<dbReference type="InterPro" id="IPR009060">
    <property type="entry name" value="UBA-like_sf"/>
</dbReference>
<dbReference type="InterPro" id="IPR036869">
    <property type="entry name" value="J_dom_sf"/>
</dbReference>
<feature type="region of interest" description="Disordered" evidence="5">
    <location>
        <begin position="203"/>
        <end position="226"/>
    </location>
</feature>
<dbReference type="Gene3D" id="1.10.287.110">
    <property type="entry name" value="DnaJ domain"/>
    <property type="match status" value="1"/>
</dbReference>
<feature type="compositionally biased region" description="Low complexity" evidence="5">
    <location>
        <begin position="211"/>
        <end position="221"/>
    </location>
</feature>
<feature type="compositionally biased region" description="Low complexity" evidence="5">
    <location>
        <begin position="666"/>
        <end position="705"/>
    </location>
</feature>
<feature type="compositionally biased region" description="Low complexity" evidence="5">
    <location>
        <begin position="458"/>
        <end position="476"/>
    </location>
</feature>
<dbReference type="SMART" id="SM00028">
    <property type="entry name" value="TPR"/>
    <property type="match status" value="3"/>
</dbReference>
<dbReference type="eggNOG" id="KOG1124">
    <property type="taxonomic scope" value="Eukaryota"/>
</dbReference>
<keyword evidence="2" id="KW-0963">Cytoplasm</keyword>